<reference evidence="2" key="1">
    <citation type="journal article" date="2017" name="Genome Biol.">
        <title>Comparative genomics reveals high biological diversity and specific adaptations in the industrially and medically important fungal genus Aspergillus.</title>
        <authorList>
            <person name="de Vries R.P."/>
            <person name="Riley R."/>
            <person name="Wiebenga A."/>
            <person name="Aguilar-Osorio G."/>
            <person name="Amillis S."/>
            <person name="Uchima C.A."/>
            <person name="Anderluh G."/>
            <person name="Asadollahi M."/>
            <person name="Askin M."/>
            <person name="Barry K."/>
            <person name="Battaglia E."/>
            <person name="Bayram O."/>
            <person name="Benocci T."/>
            <person name="Braus-Stromeyer S.A."/>
            <person name="Caldana C."/>
            <person name="Canovas D."/>
            <person name="Cerqueira G.C."/>
            <person name="Chen F."/>
            <person name="Chen W."/>
            <person name="Choi C."/>
            <person name="Clum A."/>
            <person name="Dos Santos R.A."/>
            <person name="Damasio A.R."/>
            <person name="Diallinas G."/>
            <person name="Emri T."/>
            <person name="Fekete E."/>
            <person name="Flipphi M."/>
            <person name="Freyberg S."/>
            <person name="Gallo A."/>
            <person name="Gournas C."/>
            <person name="Habgood R."/>
            <person name="Hainaut M."/>
            <person name="Harispe M.L."/>
            <person name="Henrissat B."/>
            <person name="Hilden K.S."/>
            <person name="Hope R."/>
            <person name="Hossain A."/>
            <person name="Karabika E."/>
            <person name="Karaffa L."/>
            <person name="Karanyi Z."/>
            <person name="Krasevec N."/>
            <person name="Kuo A."/>
            <person name="Kusch H."/>
            <person name="LaButti K."/>
            <person name="Lagendijk E.L."/>
            <person name="Lapidus A."/>
            <person name="Levasseur A."/>
            <person name="Lindquist E."/>
            <person name="Lipzen A."/>
            <person name="Logrieco A.F."/>
            <person name="MacCabe A."/>
            <person name="Maekelae M.R."/>
            <person name="Malavazi I."/>
            <person name="Melin P."/>
            <person name="Meyer V."/>
            <person name="Mielnichuk N."/>
            <person name="Miskei M."/>
            <person name="Molnar A.P."/>
            <person name="Mule G."/>
            <person name="Ngan C.Y."/>
            <person name="Orejas M."/>
            <person name="Orosz E."/>
            <person name="Ouedraogo J.P."/>
            <person name="Overkamp K.M."/>
            <person name="Park H.-S."/>
            <person name="Perrone G."/>
            <person name="Piumi F."/>
            <person name="Punt P.J."/>
            <person name="Ram A.F."/>
            <person name="Ramon A."/>
            <person name="Rauscher S."/>
            <person name="Record E."/>
            <person name="Riano-Pachon D.M."/>
            <person name="Robert V."/>
            <person name="Roehrig J."/>
            <person name="Ruller R."/>
            <person name="Salamov A."/>
            <person name="Salih N.S."/>
            <person name="Samson R.A."/>
            <person name="Sandor E."/>
            <person name="Sanguinetti M."/>
            <person name="Schuetze T."/>
            <person name="Sepcic K."/>
            <person name="Shelest E."/>
            <person name="Sherlock G."/>
            <person name="Sophianopoulou V."/>
            <person name="Squina F.M."/>
            <person name="Sun H."/>
            <person name="Susca A."/>
            <person name="Todd R.B."/>
            <person name="Tsang A."/>
            <person name="Unkles S.E."/>
            <person name="van de Wiele N."/>
            <person name="van Rossen-Uffink D."/>
            <person name="Oliveira J.V."/>
            <person name="Vesth T.C."/>
            <person name="Visser J."/>
            <person name="Yu J.-H."/>
            <person name="Zhou M."/>
            <person name="Andersen M.R."/>
            <person name="Archer D.B."/>
            <person name="Baker S.E."/>
            <person name="Benoit I."/>
            <person name="Brakhage A.A."/>
            <person name="Braus G.H."/>
            <person name="Fischer R."/>
            <person name="Frisvad J.C."/>
            <person name="Goldman G.H."/>
            <person name="Houbraken J."/>
            <person name="Oakley B."/>
            <person name="Pocsi I."/>
            <person name="Scazzocchio C."/>
            <person name="Seiboth B."/>
            <person name="vanKuyk P.A."/>
            <person name="Wortman J."/>
            <person name="Dyer P.S."/>
            <person name="Grigoriev I.V."/>
        </authorList>
    </citation>
    <scope>NUCLEOTIDE SEQUENCE [LARGE SCALE GENOMIC DNA]</scope>
    <source>
        <strain evidence="2">ITEM 5010</strain>
    </source>
</reference>
<organism evidence="1 2">
    <name type="scientific">Aspergillus carbonarius (strain ITEM 5010)</name>
    <dbReference type="NCBI Taxonomy" id="602072"/>
    <lineage>
        <taxon>Eukaryota</taxon>
        <taxon>Fungi</taxon>
        <taxon>Dikarya</taxon>
        <taxon>Ascomycota</taxon>
        <taxon>Pezizomycotina</taxon>
        <taxon>Eurotiomycetes</taxon>
        <taxon>Eurotiomycetidae</taxon>
        <taxon>Eurotiales</taxon>
        <taxon>Aspergillaceae</taxon>
        <taxon>Aspergillus</taxon>
        <taxon>Aspergillus subgen. Circumdati</taxon>
    </lineage>
</organism>
<evidence type="ECO:0000313" key="2">
    <source>
        <dbReference type="Proteomes" id="UP000188318"/>
    </source>
</evidence>
<evidence type="ECO:0000313" key="1">
    <source>
        <dbReference type="EMBL" id="OOF99213.1"/>
    </source>
</evidence>
<dbReference type="Proteomes" id="UP000188318">
    <property type="component" value="Unassembled WGS sequence"/>
</dbReference>
<dbReference type="VEuPathDB" id="FungiDB:ASPCADRAFT_204874"/>
<dbReference type="AlphaFoldDB" id="A0A1R3RXJ6"/>
<dbReference type="EMBL" id="KV907495">
    <property type="protein sequence ID" value="OOF99213.1"/>
    <property type="molecule type" value="Genomic_DNA"/>
</dbReference>
<keyword evidence="2" id="KW-1185">Reference proteome</keyword>
<protein>
    <submittedName>
        <fullName evidence="1">Uncharacterized protein</fullName>
    </submittedName>
</protein>
<accession>A0A1R3RXJ6</accession>
<name>A0A1R3RXJ6_ASPC5</name>
<proteinExistence type="predicted"/>
<sequence>MFSRAFRFATRSRLFAFTGTYTDLTLLQLLKFGLSCLWRLSGEMKLGNLTLIHTNQFDAIYGTVSRILHDGYAD</sequence>
<gene>
    <name evidence="1" type="ORF">ASPCADRAFT_204874</name>
</gene>